<name>A9H6U7_GLUDA</name>
<dbReference type="AlphaFoldDB" id="A9H6U7"/>
<dbReference type="Proteomes" id="UP000001176">
    <property type="component" value="Chromosome"/>
</dbReference>
<evidence type="ECO:0000313" key="2">
    <source>
        <dbReference type="Proteomes" id="UP000001176"/>
    </source>
</evidence>
<dbReference type="EMBL" id="AM889285">
    <property type="protein sequence ID" value="CAP57552.1"/>
    <property type="molecule type" value="Genomic_DNA"/>
</dbReference>
<reference evidence="1 2" key="1">
    <citation type="journal article" date="2009" name="BMC Genomics">
        <title>Complete genome sequence of the sugarcane nitrogen-fixing endophyte Gluconacetobacter diazotrophicus Pal5.</title>
        <authorList>
            <person name="Bertalan M."/>
            <person name="Albano R."/>
            <person name="Padua V."/>
            <person name="Rouws L."/>
            <person name="Rojas C."/>
            <person name="Hemerly A."/>
            <person name="Teixeira K."/>
            <person name="Schwab S."/>
            <person name="Araujo J."/>
            <person name="Oliveira A."/>
            <person name="Franca L."/>
            <person name="Magalhaes V."/>
            <person name="Alqueres S."/>
            <person name="Cardoso A."/>
            <person name="Almeida W."/>
            <person name="Loureiro M.M."/>
            <person name="Nogueira E."/>
            <person name="Cidade D."/>
            <person name="Oliveira D."/>
            <person name="Simao T."/>
            <person name="Macedo J."/>
            <person name="Valadao A."/>
            <person name="Dreschsel M."/>
            <person name="Freitas F."/>
            <person name="Vidal M."/>
            <person name="Guedes H."/>
            <person name="Rodrigues E."/>
            <person name="Meneses C."/>
            <person name="Brioso P."/>
            <person name="Pozzer L."/>
            <person name="Figueiredo D."/>
            <person name="Montano H."/>
            <person name="Junior J."/>
            <person name="Filho G."/>
            <person name="Flores V."/>
            <person name="Ferreira B."/>
            <person name="Branco A."/>
            <person name="Gonzalez P."/>
            <person name="Guillobel H."/>
            <person name="Lemos M."/>
            <person name="Seibel L."/>
            <person name="Macedo J."/>
            <person name="Alves-Ferreira M."/>
            <person name="Sachetto-Martins G."/>
            <person name="Coelho A."/>
            <person name="Santos E."/>
            <person name="Amaral G."/>
            <person name="Neves A."/>
            <person name="Pacheco A.B."/>
            <person name="Carvalho D."/>
            <person name="Lery L."/>
            <person name="Bisch P."/>
            <person name="Rossle S.C."/>
            <person name="Urmenyi T."/>
            <person name="Kruger W.V."/>
            <person name="Martins O."/>
            <person name="Baldani J.I."/>
            <person name="Ferreira P.C."/>
        </authorList>
    </citation>
    <scope>NUCLEOTIDE SEQUENCE [LARGE SCALE GENOMIC DNA]</scope>
    <source>
        <strain evidence="2">ATCC 49037 / DSM 5601 / CCUG 37298 / CIP 103539 / LMG 7603 / PAl5</strain>
    </source>
</reference>
<sequence length="140" mass="15934">MFGTPLVRPPVLRPSAMLYFRLLSSKIRHFRSTFGLFRPSQPPQHFRPISFRAFNFPRPRAPRIAASRPRSRRGLPLLLNLEAQELAGPAIPNPCGNFQRLPIHHQRARIVRRLVGLAPAVEEQGPAVVPLLLCHRLSWS</sequence>
<organism evidence="1 2">
    <name type="scientific">Gluconacetobacter diazotrophicus (strain ATCC 49037 / DSM 5601 / CCUG 37298 / CIP 103539 / LMG 7603 / PAl5)</name>
    <dbReference type="NCBI Taxonomy" id="272568"/>
    <lineage>
        <taxon>Bacteria</taxon>
        <taxon>Pseudomonadati</taxon>
        <taxon>Pseudomonadota</taxon>
        <taxon>Alphaproteobacteria</taxon>
        <taxon>Acetobacterales</taxon>
        <taxon>Acetobacteraceae</taxon>
        <taxon>Gluconacetobacter</taxon>
    </lineage>
</organism>
<dbReference type="KEGG" id="gdi:GDI3609"/>
<keyword evidence="2" id="KW-1185">Reference proteome</keyword>
<protein>
    <submittedName>
        <fullName evidence="1">Uncharacterized protein</fullName>
    </submittedName>
</protein>
<evidence type="ECO:0000313" key="1">
    <source>
        <dbReference type="EMBL" id="CAP57552.1"/>
    </source>
</evidence>
<proteinExistence type="predicted"/>
<gene>
    <name evidence="1" type="ordered locus">GDI3609</name>
</gene>
<accession>A9H6U7</accession>